<keyword evidence="7" id="KW-0449">Lipoprotein</keyword>
<evidence type="ECO:0000259" key="6">
    <source>
        <dbReference type="PROSITE" id="PS51935"/>
    </source>
</evidence>
<comment type="similarity">
    <text evidence="1">Belongs to the peptidase C40 family.</text>
</comment>
<accession>A0ABQ3MPU1</accession>
<proteinExistence type="inferred from homology"/>
<dbReference type="PROSITE" id="PS51935">
    <property type="entry name" value="NLPC_P60"/>
    <property type="match status" value="1"/>
</dbReference>
<protein>
    <submittedName>
        <fullName evidence="7">Lipoprotein</fullName>
    </submittedName>
</protein>
<dbReference type="InterPro" id="IPR038765">
    <property type="entry name" value="Papain-like_cys_pep_sf"/>
</dbReference>
<dbReference type="SUPFAM" id="SSF54001">
    <property type="entry name" value="Cysteine proteinases"/>
    <property type="match status" value="1"/>
</dbReference>
<dbReference type="Gene3D" id="3.90.1720.10">
    <property type="entry name" value="endopeptidase domain like (from Nostoc punctiforme)"/>
    <property type="match status" value="1"/>
</dbReference>
<feature type="domain" description="NlpC/P60" evidence="6">
    <location>
        <begin position="209"/>
        <end position="335"/>
    </location>
</feature>
<comment type="caution">
    <text evidence="7">The sequence shown here is derived from an EMBL/GenBank/DDBJ whole genome shotgun (WGS) entry which is preliminary data.</text>
</comment>
<keyword evidence="8" id="KW-1185">Reference proteome</keyword>
<evidence type="ECO:0000313" key="8">
    <source>
        <dbReference type="Proteomes" id="UP000605568"/>
    </source>
</evidence>
<dbReference type="PANTHER" id="PTHR47359">
    <property type="entry name" value="PEPTIDOGLYCAN DL-ENDOPEPTIDASE CWLO"/>
    <property type="match status" value="1"/>
</dbReference>
<sequence length="335" mass="35922">MRVMLLIGALAMAVVIAVATSGVSQVVSNSTNPAAGGNILKMSCNAAIGPWEASRDGSARGQADAARLNEEQRNIVARIISIGQERKLPPLAWQIAIQAGMTESGLRPLNYGDRDSLGIFQMRPSMGWGTPAQVTDPTYAINKFYDVLLKVPDWENKRPGDSAQAVERSAFPDRYHNWEPMATFLLGELGQITDPAGCGSGAGEFLLASNAAGIAIEFTKQQLGEPYLWGGNGPDAWDCSGILVKAFGAAGVSIPRVANDQYEKGGAHLPVRDAQAGDLIFWATDTANPRTVHHVAMYLGGDEYIHAPQTGDVVKISKINWDYYELMPLAVRPGV</sequence>
<keyword evidence="5" id="KW-0732">Signal</keyword>
<evidence type="ECO:0000313" key="7">
    <source>
        <dbReference type="EMBL" id="GHH56780.1"/>
    </source>
</evidence>
<reference evidence="8" key="1">
    <citation type="journal article" date="2019" name="Int. J. Syst. Evol. Microbiol.">
        <title>The Global Catalogue of Microorganisms (GCM) 10K type strain sequencing project: providing services to taxonomists for standard genome sequencing and annotation.</title>
        <authorList>
            <consortium name="The Broad Institute Genomics Platform"/>
            <consortium name="The Broad Institute Genome Sequencing Center for Infectious Disease"/>
            <person name="Wu L."/>
            <person name="Ma J."/>
        </authorList>
    </citation>
    <scope>NUCLEOTIDE SEQUENCE [LARGE SCALE GENOMIC DNA]</scope>
    <source>
        <strain evidence="8">CGMCC 4.7367</strain>
    </source>
</reference>
<evidence type="ECO:0000256" key="5">
    <source>
        <dbReference type="SAM" id="SignalP"/>
    </source>
</evidence>
<evidence type="ECO:0000256" key="3">
    <source>
        <dbReference type="ARBA" id="ARBA00022801"/>
    </source>
</evidence>
<dbReference type="InterPro" id="IPR000064">
    <property type="entry name" value="NLP_P60_dom"/>
</dbReference>
<evidence type="ECO:0000256" key="1">
    <source>
        <dbReference type="ARBA" id="ARBA00007074"/>
    </source>
</evidence>
<feature type="signal peptide" evidence="5">
    <location>
        <begin position="1"/>
        <end position="19"/>
    </location>
</feature>
<feature type="chain" id="PRO_5046338138" evidence="5">
    <location>
        <begin position="20"/>
        <end position="335"/>
    </location>
</feature>
<evidence type="ECO:0000256" key="2">
    <source>
        <dbReference type="ARBA" id="ARBA00022670"/>
    </source>
</evidence>
<name>A0ABQ3MPU1_9PSEU</name>
<evidence type="ECO:0000256" key="4">
    <source>
        <dbReference type="ARBA" id="ARBA00022807"/>
    </source>
</evidence>
<dbReference type="Pfam" id="PF00877">
    <property type="entry name" value="NLPC_P60"/>
    <property type="match status" value="1"/>
</dbReference>
<keyword evidence="2" id="KW-0645">Protease</keyword>
<dbReference type="Proteomes" id="UP000605568">
    <property type="component" value="Unassembled WGS sequence"/>
</dbReference>
<dbReference type="InterPro" id="IPR051794">
    <property type="entry name" value="PG_Endopeptidase_C40"/>
</dbReference>
<gene>
    <name evidence="7" type="ORF">GCM10017774_75260</name>
</gene>
<dbReference type="EMBL" id="BNAR01000017">
    <property type="protein sequence ID" value="GHH56780.1"/>
    <property type="molecule type" value="Genomic_DNA"/>
</dbReference>
<organism evidence="7 8">
    <name type="scientific">Lentzea cavernae</name>
    <dbReference type="NCBI Taxonomy" id="2020703"/>
    <lineage>
        <taxon>Bacteria</taxon>
        <taxon>Bacillati</taxon>
        <taxon>Actinomycetota</taxon>
        <taxon>Actinomycetes</taxon>
        <taxon>Pseudonocardiales</taxon>
        <taxon>Pseudonocardiaceae</taxon>
        <taxon>Lentzea</taxon>
    </lineage>
</organism>
<keyword evidence="3" id="KW-0378">Hydrolase</keyword>
<dbReference type="PANTHER" id="PTHR47359:SF3">
    <property type="entry name" value="NLP_P60 DOMAIN-CONTAINING PROTEIN-RELATED"/>
    <property type="match status" value="1"/>
</dbReference>
<keyword evidence="4" id="KW-0788">Thiol protease</keyword>
<dbReference type="RefSeq" id="WP_191304173.1">
    <property type="nucleotide sequence ID" value="NZ_BNAR01000017.1"/>
</dbReference>